<feature type="domain" description="Arm DNA-binding" evidence="1">
    <location>
        <begin position="3"/>
        <end position="69"/>
    </location>
</feature>
<evidence type="ECO:0000259" key="1">
    <source>
        <dbReference type="Pfam" id="PF17293"/>
    </source>
</evidence>
<dbReference type="Pfam" id="PF17293">
    <property type="entry name" value="Arm-DNA-bind_5"/>
    <property type="match status" value="1"/>
</dbReference>
<dbReference type="EMBL" id="SNRY01000010">
    <property type="protein sequence ID" value="KAA6351662.1"/>
    <property type="molecule type" value="Genomic_DNA"/>
</dbReference>
<sequence>MGRITIGKTMCQFSLKLDADASLWDSKAGKMTGKSRFALDVNRHIDRTNVLIHTRYKEIESNQNRVTALELKNAIQGIASTQDTLLSYLDEHNKSFLERVGTDRSGQTHLNLLRFSINTHYSIRHPAFSLSYFSFWIVHV</sequence>
<protein>
    <recommendedName>
        <fullName evidence="1">Arm DNA-binding domain-containing protein</fullName>
    </recommendedName>
</protein>
<gene>
    <name evidence="2" type="ORF">EZS27_000933</name>
</gene>
<comment type="caution">
    <text evidence="2">The sequence shown here is derived from an EMBL/GenBank/DDBJ whole genome shotgun (WGS) entry which is preliminary data.</text>
</comment>
<reference evidence="2" key="1">
    <citation type="submission" date="2019-03" db="EMBL/GenBank/DDBJ databases">
        <title>Single cell metagenomics reveals metabolic interactions within the superorganism composed of flagellate Streblomastix strix and complex community of Bacteroidetes bacteria on its surface.</title>
        <authorList>
            <person name="Treitli S.C."/>
            <person name="Kolisko M."/>
            <person name="Husnik F."/>
            <person name="Keeling P."/>
            <person name="Hampl V."/>
        </authorList>
    </citation>
    <scope>NUCLEOTIDE SEQUENCE</scope>
    <source>
        <strain evidence="2">STM</strain>
    </source>
</reference>
<evidence type="ECO:0000313" key="2">
    <source>
        <dbReference type="EMBL" id="KAA6351662.1"/>
    </source>
</evidence>
<proteinExistence type="predicted"/>
<name>A0A5J4T132_9ZZZZ</name>
<accession>A0A5J4T132</accession>
<dbReference type="AlphaFoldDB" id="A0A5J4T132"/>
<dbReference type="InterPro" id="IPR035386">
    <property type="entry name" value="Arm-DNA-bind_5"/>
</dbReference>
<organism evidence="2">
    <name type="scientific">termite gut metagenome</name>
    <dbReference type="NCBI Taxonomy" id="433724"/>
    <lineage>
        <taxon>unclassified sequences</taxon>
        <taxon>metagenomes</taxon>
        <taxon>organismal metagenomes</taxon>
    </lineage>
</organism>